<protein>
    <submittedName>
        <fullName evidence="2">Uncharacterized protein</fullName>
    </submittedName>
</protein>
<dbReference type="EMBL" id="AL513382">
    <property type="protein sequence ID" value="CAD08809.1"/>
    <property type="molecule type" value="Genomic_DNA"/>
</dbReference>
<dbReference type="OMA" id="SIWNCIV"/>
<dbReference type="KEGG" id="sty:STY0385"/>
<gene>
    <name evidence="2" type="ordered locus">STY0385</name>
    <name evidence="1" type="ordered locus">t2510</name>
</gene>
<dbReference type="Proteomes" id="UP000000541">
    <property type="component" value="Chromosome"/>
</dbReference>
<evidence type="ECO:0000313" key="4">
    <source>
        <dbReference type="Proteomes" id="UP000002670"/>
    </source>
</evidence>
<dbReference type="Proteomes" id="UP000002670">
    <property type="component" value="Chromosome"/>
</dbReference>
<dbReference type="STRING" id="220341.gene:17584414"/>
<reference evidence="2 3" key="1">
    <citation type="journal article" date="2001" name="Nature">
        <title>Complete genome sequence of a multiple drug resistant Salmonella enterica serovar Typhi CT18.</title>
        <authorList>
            <person name="Parkhill J."/>
            <person name="Dougan G."/>
            <person name="James K.D."/>
            <person name="Thomson N.R."/>
            <person name="Pickard D."/>
            <person name="Wain J."/>
            <person name="Churcher C."/>
            <person name="Mungall K.L."/>
            <person name="Bentley S.D."/>
            <person name="Holden M.T.G."/>
            <person name="Sebaihia M."/>
            <person name="Baker S."/>
            <person name="Basham D."/>
            <person name="Brooks K."/>
            <person name="Chillingworth T."/>
            <person name="Connerton P."/>
            <person name="Cronin A."/>
            <person name="Davis P."/>
            <person name="Davies R.M."/>
            <person name="Dowd L."/>
            <person name="White N."/>
            <person name="Farrar J."/>
            <person name="Feltwell T."/>
            <person name="Hamlin N."/>
            <person name="Haque A."/>
            <person name="Hien T.T."/>
            <person name="Holroyd S."/>
            <person name="Jagels K."/>
            <person name="Krogh A."/>
            <person name="Larsen T.S."/>
            <person name="Leather S."/>
            <person name="Moule S."/>
            <person name="O'Gaora P."/>
            <person name="Parry C."/>
            <person name="Quail M."/>
            <person name="Rutherford K."/>
            <person name="Simmonds M."/>
            <person name="Skelton J."/>
            <person name="Stevens K."/>
            <person name="Whitehead S."/>
            <person name="Barrell B.G."/>
        </authorList>
    </citation>
    <scope>NUCLEOTIDE SEQUENCE [LARGE SCALE GENOMIC DNA]</scope>
    <source>
        <strain evidence="2 3">CT18</strain>
    </source>
</reference>
<accession>Q7C841</accession>
<dbReference type="KEGG" id="stt:t2510"/>
<evidence type="ECO:0000313" key="2">
    <source>
        <dbReference type="EMBL" id="CAD08809.1"/>
    </source>
</evidence>
<organism evidence="2 3">
    <name type="scientific">Salmonella typhi</name>
    <dbReference type="NCBI Taxonomy" id="90370"/>
    <lineage>
        <taxon>Bacteria</taxon>
        <taxon>Pseudomonadati</taxon>
        <taxon>Pseudomonadota</taxon>
        <taxon>Gammaproteobacteria</taxon>
        <taxon>Enterobacterales</taxon>
        <taxon>Enterobacteriaceae</taxon>
        <taxon>Salmonella</taxon>
    </lineage>
</organism>
<dbReference type="EMBL" id="AE014613">
    <property type="protein sequence ID" value="AAO70097.1"/>
    <property type="molecule type" value="Genomic_DNA"/>
</dbReference>
<evidence type="ECO:0000313" key="1">
    <source>
        <dbReference type="EMBL" id="AAO70097.1"/>
    </source>
</evidence>
<keyword evidence="4" id="KW-1185">Reference proteome</keyword>
<evidence type="ECO:0000313" key="3">
    <source>
        <dbReference type="Proteomes" id="UP000000541"/>
    </source>
</evidence>
<sequence>MSHFLWGLSHAKKSEAWLAYRDRPVARPIAIDDYLSRGGKPAFCRAAAICSADSDVSMSTRRVAGSVLTVALASRVRIVFFTVLAQPPQVMSSIWNCIVNSFCVGTVASLGLVSVGRSSVISGLTDALPVRGDEDGAIPLRYAPPSTGCAAQTPG</sequence>
<accession>Q8Z916</accession>
<name>Q8Z916_SALTI</name>
<proteinExistence type="predicted"/>
<dbReference type="AlphaFoldDB" id="Q8Z916"/>
<reference evidence="1 4" key="2">
    <citation type="journal article" date="2003" name="J. Bacteriol.">
        <title>Comparative genomics of Salmonella enterica serovar Typhi strains Ty2 and CT18.</title>
        <authorList>
            <person name="Deng W."/>
            <person name="Liou S.R."/>
            <person name="Plunkett G.III."/>
            <person name="Mayhew G.F."/>
            <person name="Rose D.J."/>
            <person name="Burland V."/>
            <person name="Kodoyianni V."/>
            <person name="Schwartz D.C."/>
            <person name="Blattner F.R."/>
        </authorList>
    </citation>
    <scope>NUCLEOTIDE SEQUENCE [LARGE SCALE GENOMIC DNA]</scope>
    <source>
        <strain evidence="4">ATCC 700931 / Ty2</strain>
        <strain evidence="1">Ty2</strain>
    </source>
</reference>
<dbReference type="HOGENOM" id="CLU_1694270_0_0_6"/>